<evidence type="ECO:0000259" key="1">
    <source>
        <dbReference type="Pfam" id="PF08241"/>
    </source>
</evidence>
<dbReference type="Gene3D" id="3.40.50.150">
    <property type="entry name" value="Vaccinia Virus protein VP39"/>
    <property type="match status" value="1"/>
</dbReference>
<name>A0A1H5YDE4_9BACT</name>
<dbReference type="GO" id="GO:0008757">
    <property type="term" value="F:S-adenosylmethionine-dependent methyltransferase activity"/>
    <property type="evidence" value="ECO:0007669"/>
    <property type="project" value="InterPro"/>
</dbReference>
<keyword evidence="2" id="KW-0489">Methyltransferase</keyword>
<dbReference type="Pfam" id="PF08241">
    <property type="entry name" value="Methyltransf_11"/>
    <property type="match status" value="1"/>
</dbReference>
<dbReference type="OrthoDB" id="9784101at2"/>
<sequence>MSSNPLPPPIEKIKEGMRATWMAGDFGMVARTIARGGEEFVAALQLPPAPAKVLDIATGTGNLAVPLAALGYDVTGVDIAPNLLEQARERAAAAGLTIQFDEGDAEAMPYADESFDVVVSMFGAMFAPRPALVAAECARVLKPGGLLAMANWTPGGFTGRMFRLGAGHVPPPPGIDPPVRWGDPATVRERLGAGFESIEFEVIPIDFDMPTPPSGAVEFFRKYFGPTQVAFSRLTTAGQVAFTGDLTHLWTEANVSGDPNRTLVKNEYLKVTARKK</sequence>
<protein>
    <submittedName>
        <fullName evidence="2">Methyltransferase domain-containing protein</fullName>
    </submittedName>
</protein>
<dbReference type="GO" id="GO:0032259">
    <property type="term" value="P:methylation"/>
    <property type="evidence" value="ECO:0007669"/>
    <property type="project" value="UniProtKB-KW"/>
</dbReference>
<dbReference type="Proteomes" id="UP000236728">
    <property type="component" value="Unassembled WGS sequence"/>
</dbReference>
<keyword evidence="3" id="KW-1185">Reference proteome</keyword>
<dbReference type="PANTHER" id="PTHR43591">
    <property type="entry name" value="METHYLTRANSFERASE"/>
    <property type="match status" value="1"/>
</dbReference>
<gene>
    <name evidence="2" type="ORF">SAMN05421819_2253</name>
</gene>
<keyword evidence="2" id="KW-0808">Transferase</keyword>
<dbReference type="RefSeq" id="WP_103933121.1">
    <property type="nucleotide sequence ID" value="NZ_FNVA01000003.1"/>
</dbReference>
<organism evidence="2 3">
    <name type="scientific">Bryocella elongata</name>
    <dbReference type="NCBI Taxonomy" id="863522"/>
    <lineage>
        <taxon>Bacteria</taxon>
        <taxon>Pseudomonadati</taxon>
        <taxon>Acidobacteriota</taxon>
        <taxon>Terriglobia</taxon>
        <taxon>Terriglobales</taxon>
        <taxon>Acidobacteriaceae</taxon>
        <taxon>Bryocella</taxon>
    </lineage>
</organism>
<dbReference type="InterPro" id="IPR013216">
    <property type="entry name" value="Methyltransf_11"/>
</dbReference>
<dbReference type="InterPro" id="IPR029063">
    <property type="entry name" value="SAM-dependent_MTases_sf"/>
</dbReference>
<accession>A0A1H5YDE4</accession>
<reference evidence="2 3" key="1">
    <citation type="submission" date="2016-10" db="EMBL/GenBank/DDBJ databases">
        <authorList>
            <person name="de Groot N.N."/>
        </authorList>
    </citation>
    <scope>NUCLEOTIDE SEQUENCE [LARGE SCALE GENOMIC DNA]</scope>
    <source>
        <strain evidence="2 3">DSM 22489</strain>
    </source>
</reference>
<dbReference type="EMBL" id="FNVA01000003">
    <property type="protein sequence ID" value="SEG22073.1"/>
    <property type="molecule type" value="Genomic_DNA"/>
</dbReference>
<dbReference type="AlphaFoldDB" id="A0A1H5YDE4"/>
<proteinExistence type="predicted"/>
<dbReference type="PANTHER" id="PTHR43591:SF24">
    <property type="entry name" value="2-METHOXY-6-POLYPRENYL-1,4-BENZOQUINOL METHYLASE, MITOCHONDRIAL"/>
    <property type="match status" value="1"/>
</dbReference>
<evidence type="ECO:0000313" key="2">
    <source>
        <dbReference type="EMBL" id="SEG22073.1"/>
    </source>
</evidence>
<evidence type="ECO:0000313" key="3">
    <source>
        <dbReference type="Proteomes" id="UP000236728"/>
    </source>
</evidence>
<dbReference type="CDD" id="cd02440">
    <property type="entry name" value="AdoMet_MTases"/>
    <property type="match status" value="1"/>
</dbReference>
<dbReference type="SUPFAM" id="SSF53335">
    <property type="entry name" value="S-adenosyl-L-methionine-dependent methyltransferases"/>
    <property type="match status" value="1"/>
</dbReference>
<feature type="domain" description="Methyltransferase type 11" evidence="1">
    <location>
        <begin position="54"/>
        <end position="148"/>
    </location>
</feature>